<dbReference type="InterPro" id="IPR015424">
    <property type="entry name" value="PyrdxlP-dep_Trfase"/>
</dbReference>
<evidence type="ECO:0000313" key="7">
    <source>
        <dbReference type="EMBL" id="QDU44107.1"/>
    </source>
</evidence>
<comment type="cofactor">
    <cofactor evidence="1">
        <name>pyridoxal 5'-phosphate</name>
        <dbReference type="ChEBI" id="CHEBI:597326"/>
    </cofactor>
</comment>
<dbReference type="Gene3D" id="3.90.1150.10">
    <property type="entry name" value="Aspartate Aminotransferase, domain 1"/>
    <property type="match status" value="1"/>
</dbReference>
<dbReference type="PANTHER" id="PTHR43094">
    <property type="entry name" value="AMINOTRANSFERASE"/>
    <property type="match status" value="1"/>
</dbReference>
<keyword evidence="4 7" id="KW-0808">Transferase</keyword>
<evidence type="ECO:0000256" key="6">
    <source>
        <dbReference type="RuleBase" id="RU003560"/>
    </source>
</evidence>
<sequence length="450" mass="49706">MPTQTREDFLARDQAHLIHPLHNPRVHAEHGHMWVKGEGAILTDIDGKEYIDGLSGLWNVVAGHGRKELVDAAAQQMQTLPYVSGYAGSTNRPAIELAEKINELTYPNITRFFFTSGGGESSDSSFKTARYYWRLRGKPEKTKVISRQWGYHGVTLAAMSATGISGYWPMFEPRVPGFLHIPSPYPYRYEAPAGGSQGAAAANELEQAILREGQETVGMFFAEPVQGAGGVIVPQDDYWPRIREICDKYEVLLVTDEVITGFGRTGKMFGLEHWNVKPDMIQFAKAITSGYFPLGGIGISEEIAETLESGDAVWMHAYTYSAHPVGCAVAVRNLEIIQAEDFPAQAAEKGAYLLKNLREALADHPHVGDVRGLGLMTAVELVRDKATKEEFPAAENMGVKLHLETQKRGLFSRLRGDVFCIAPPVISSREILDRIVDIMSESVRALFDGK</sequence>
<evidence type="ECO:0000313" key="8">
    <source>
        <dbReference type="Proteomes" id="UP000319383"/>
    </source>
</evidence>
<evidence type="ECO:0000256" key="5">
    <source>
        <dbReference type="ARBA" id="ARBA00022898"/>
    </source>
</evidence>
<keyword evidence="8" id="KW-1185">Reference proteome</keyword>
<dbReference type="InterPro" id="IPR049704">
    <property type="entry name" value="Aminotrans_3_PPA_site"/>
</dbReference>
<comment type="similarity">
    <text evidence="2 6">Belongs to the class-III pyridoxal-phosphate-dependent aminotransferase family.</text>
</comment>
<dbReference type="Proteomes" id="UP000319383">
    <property type="component" value="Chromosome"/>
</dbReference>
<dbReference type="AlphaFoldDB" id="A0A517ZNQ0"/>
<dbReference type="InterPro" id="IPR015421">
    <property type="entry name" value="PyrdxlP-dep_Trfase_major"/>
</dbReference>
<dbReference type="SUPFAM" id="SSF53383">
    <property type="entry name" value="PLP-dependent transferases"/>
    <property type="match status" value="1"/>
</dbReference>
<name>A0A517ZNQ0_9PLAN</name>
<dbReference type="PIRSF" id="PIRSF000521">
    <property type="entry name" value="Transaminase_4ab_Lys_Orn"/>
    <property type="match status" value="1"/>
</dbReference>
<reference evidence="7 8" key="1">
    <citation type="submission" date="2019-02" db="EMBL/GenBank/DDBJ databases">
        <title>Deep-cultivation of Planctomycetes and their phenomic and genomic characterization uncovers novel biology.</title>
        <authorList>
            <person name="Wiegand S."/>
            <person name="Jogler M."/>
            <person name="Boedeker C."/>
            <person name="Pinto D."/>
            <person name="Vollmers J."/>
            <person name="Rivas-Marin E."/>
            <person name="Kohn T."/>
            <person name="Peeters S.H."/>
            <person name="Heuer A."/>
            <person name="Rast P."/>
            <person name="Oberbeckmann S."/>
            <person name="Bunk B."/>
            <person name="Jeske O."/>
            <person name="Meyerdierks A."/>
            <person name="Storesund J.E."/>
            <person name="Kallscheuer N."/>
            <person name="Luecker S."/>
            <person name="Lage O.M."/>
            <person name="Pohl T."/>
            <person name="Merkel B.J."/>
            <person name="Hornburger P."/>
            <person name="Mueller R.-W."/>
            <person name="Bruemmer F."/>
            <person name="Labrenz M."/>
            <person name="Spormann A.M."/>
            <person name="Op den Camp H."/>
            <person name="Overmann J."/>
            <person name="Amann R."/>
            <person name="Jetten M.S.M."/>
            <person name="Mascher T."/>
            <person name="Medema M.H."/>
            <person name="Devos D.P."/>
            <person name="Kaster A.-K."/>
            <person name="Ovreas L."/>
            <person name="Rohde M."/>
            <person name="Galperin M.Y."/>
            <person name="Jogler C."/>
        </authorList>
    </citation>
    <scope>NUCLEOTIDE SEQUENCE [LARGE SCALE GENOMIC DNA]</scope>
    <source>
        <strain evidence="7 8">Mal52</strain>
    </source>
</reference>
<gene>
    <name evidence="7" type="primary">bioK</name>
    <name evidence="7" type="ORF">Mal52_25850</name>
</gene>
<dbReference type="Gene3D" id="3.40.640.10">
    <property type="entry name" value="Type I PLP-dependent aspartate aminotransferase-like (Major domain)"/>
    <property type="match status" value="1"/>
</dbReference>
<dbReference type="Pfam" id="PF00202">
    <property type="entry name" value="Aminotran_3"/>
    <property type="match status" value="1"/>
</dbReference>
<dbReference type="GO" id="GO:0030170">
    <property type="term" value="F:pyridoxal phosphate binding"/>
    <property type="evidence" value="ECO:0007669"/>
    <property type="project" value="InterPro"/>
</dbReference>
<dbReference type="InterPro" id="IPR005814">
    <property type="entry name" value="Aminotrans_3"/>
</dbReference>
<evidence type="ECO:0000256" key="2">
    <source>
        <dbReference type="ARBA" id="ARBA00008954"/>
    </source>
</evidence>
<dbReference type="EC" id="2.6.1.-" evidence="7"/>
<dbReference type="KEGG" id="sdyn:Mal52_25850"/>
<evidence type="ECO:0000256" key="3">
    <source>
        <dbReference type="ARBA" id="ARBA00022576"/>
    </source>
</evidence>
<keyword evidence="3 7" id="KW-0032">Aminotransferase</keyword>
<proteinExistence type="inferred from homology"/>
<evidence type="ECO:0000256" key="4">
    <source>
        <dbReference type="ARBA" id="ARBA00022679"/>
    </source>
</evidence>
<keyword evidence="5 6" id="KW-0663">Pyridoxal phosphate</keyword>
<dbReference type="CDD" id="cd00610">
    <property type="entry name" value="OAT_like"/>
    <property type="match status" value="1"/>
</dbReference>
<accession>A0A517ZNQ0</accession>
<evidence type="ECO:0000256" key="1">
    <source>
        <dbReference type="ARBA" id="ARBA00001933"/>
    </source>
</evidence>
<dbReference type="EMBL" id="CP036276">
    <property type="protein sequence ID" value="QDU44107.1"/>
    <property type="molecule type" value="Genomic_DNA"/>
</dbReference>
<dbReference type="RefSeq" id="WP_145376449.1">
    <property type="nucleotide sequence ID" value="NZ_CP036276.1"/>
</dbReference>
<organism evidence="7 8">
    <name type="scientific">Symmachiella dynata</name>
    <dbReference type="NCBI Taxonomy" id="2527995"/>
    <lineage>
        <taxon>Bacteria</taxon>
        <taxon>Pseudomonadati</taxon>
        <taxon>Planctomycetota</taxon>
        <taxon>Planctomycetia</taxon>
        <taxon>Planctomycetales</taxon>
        <taxon>Planctomycetaceae</taxon>
        <taxon>Symmachiella</taxon>
    </lineage>
</organism>
<dbReference type="PANTHER" id="PTHR43094:SF1">
    <property type="entry name" value="AMINOTRANSFERASE CLASS-III"/>
    <property type="match status" value="1"/>
</dbReference>
<dbReference type="PROSITE" id="PS00600">
    <property type="entry name" value="AA_TRANSFER_CLASS_3"/>
    <property type="match status" value="1"/>
</dbReference>
<dbReference type="InterPro" id="IPR015422">
    <property type="entry name" value="PyrdxlP-dep_Trfase_small"/>
</dbReference>
<protein>
    <submittedName>
        <fullName evidence="7">L-Lysine-8-amino-7-oxononanoate aminotransferase</fullName>
        <ecNumber evidence="7">2.6.1.-</ecNumber>
    </submittedName>
</protein>
<dbReference type="FunFam" id="3.40.640.10:FF:000014">
    <property type="entry name" value="Adenosylmethionine-8-amino-7-oxononanoate aminotransferase, probable"/>
    <property type="match status" value="1"/>
</dbReference>
<dbReference type="GO" id="GO:0008483">
    <property type="term" value="F:transaminase activity"/>
    <property type="evidence" value="ECO:0007669"/>
    <property type="project" value="UniProtKB-KW"/>
</dbReference>